<sequence>WWSAKVTWVRDLLAAAGDTLRGLIDTVKRGVASLAAAWDNFKGMIPSIDEILNWFRTWRDKIVATMVSWGVLTGTQIRDLLNSKVKELEAFWKGWQEIKDKVFELFSDPEKWLLDMIERMLARFL</sequence>
<evidence type="ECO:0000313" key="1">
    <source>
        <dbReference type="EMBL" id="GAI76841.1"/>
    </source>
</evidence>
<gene>
    <name evidence="1" type="ORF">S12H4_18513</name>
</gene>
<dbReference type="EMBL" id="BARW01009152">
    <property type="protein sequence ID" value="GAI76841.1"/>
    <property type="molecule type" value="Genomic_DNA"/>
</dbReference>
<proteinExistence type="predicted"/>
<protein>
    <submittedName>
        <fullName evidence="1">Uncharacterized protein</fullName>
    </submittedName>
</protein>
<feature type="non-terminal residue" evidence="1">
    <location>
        <position position="1"/>
    </location>
</feature>
<reference evidence="1" key="1">
    <citation type="journal article" date="2014" name="Front. Microbiol.">
        <title>High frequency of phylogenetically diverse reductive dehalogenase-homologous genes in deep subseafloor sedimentary metagenomes.</title>
        <authorList>
            <person name="Kawai M."/>
            <person name="Futagami T."/>
            <person name="Toyoda A."/>
            <person name="Takaki Y."/>
            <person name="Nishi S."/>
            <person name="Hori S."/>
            <person name="Arai W."/>
            <person name="Tsubouchi T."/>
            <person name="Morono Y."/>
            <person name="Uchiyama I."/>
            <person name="Ito T."/>
            <person name="Fujiyama A."/>
            <person name="Inagaki F."/>
            <person name="Takami H."/>
        </authorList>
    </citation>
    <scope>NUCLEOTIDE SEQUENCE</scope>
    <source>
        <strain evidence="1">Expedition CK06-06</strain>
    </source>
</reference>
<accession>X1SCI5</accession>
<dbReference type="AlphaFoldDB" id="X1SCI5"/>
<name>X1SCI5_9ZZZZ</name>
<organism evidence="1">
    <name type="scientific">marine sediment metagenome</name>
    <dbReference type="NCBI Taxonomy" id="412755"/>
    <lineage>
        <taxon>unclassified sequences</taxon>
        <taxon>metagenomes</taxon>
        <taxon>ecological metagenomes</taxon>
    </lineage>
</organism>
<comment type="caution">
    <text evidence="1">The sequence shown here is derived from an EMBL/GenBank/DDBJ whole genome shotgun (WGS) entry which is preliminary data.</text>
</comment>